<dbReference type="InterPro" id="IPR001547">
    <property type="entry name" value="Glyco_hydro_5"/>
</dbReference>
<dbReference type="GO" id="GO:0030245">
    <property type="term" value="P:cellulose catabolic process"/>
    <property type="evidence" value="ECO:0007669"/>
    <property type="project" value="UniProtKB-KW"/>
</dbReference>
<evidence type="ECO:0000256" key="1">
    <source>
        <dbReference type="ARBA" id="ARBA00005641"/>
    </source>
</evidence>
<feature type="transmembrane region" description="Helical" evidence="8">
    <location>
        <begin position="69"/>
        <end position="91"/>
    </location>
</feature>
<dbReference type="GO" id="GO:0004553">
    <property type="term" value="F:hydrolase activity, hydrolyzing O-glycosyl compounds"/>
    <property type="evidence" value="ECO:0007669"/>
    <property type="project" value="InterPro"/>
</dbReference>
<comment type="caution">
    <text evidence="10">The sequence shown here is derived from an EMBL/GenBank/DDBJ whole genome shotgun (WGS) entry which is preliminary data.</text>
</comment>
<keyword evidence="2 7" id="KW-0378">Hydrolase</keyword>
<keyword evidence="5 7" id="KW-0326">Glycosidase</keyword>
<keyword evidence="8" id="KW-0812">Transmembrane</keyword>
<keyword evidence="3" id="KW-0136">Cellulose degradation</keyword>
<reference evidence="10 11" key="1">
    <citation type="submission" date="2019-07" db="EMBL/GenBank/DDBJ databases">
        <title>Genomics analysis of Aphanomyces spp. identifies a new class of oomycete effector associated with host adaptation.</title>
        <authorList>
            <person name="Gaulin E."/>
        </authorList>
    </citation>
    <scope>NUCLEOTIDE SEQUENCE [LARGE SCALE GENOMIC DNA]</scope>
    <source>
        <strain evidence="10 11">ATCC 201684</strain>
    </source>
</reference>
<dbReference type="VEuPathDB" id="FungiDB:AeMF1_020494"/>
<gene>
    <name evidence="10" type="ORF">Ae201684_005989</name>
</gene>
<evidence type="ECO:0000259" key="9">
    <source>
        <dbReference type="Pfam" id="PF00150"/>
    </source>
</evidence>
<keyword evidence="4" id="KW-0119">Carbohydrate metabolism</keyword>
<proteinExistence type="inferred from homology"/>
<keyword evidence="8" id="KW-0472">Membrane</keyword>
<dbReference type="PANTHER" id="PTHR35923">
    <property type="entry name" value="MAJOR EXTRACELLULAR ENDOGLUCANASE"/>
    <property type="match status" value="1"/>
</dbReference>
<dbReference type="InterPro" id="IPR017853">
    <property type="entry name" value="GH"/>
</dbReference>
<keyword evidence="8" id="KW-1133">Transmembrane helix</keyword>
<dbReference type="InterPro" id="IPR018087">
    <property type="entry name" value="Glyco_hydro_5_CS"/>
</dbReference>
<dbReference type="SUPFAM" id="SSF51445">
    <property type="entry name" value="(Trans)glycosidases"/>
    <property type="match status" value="1"/>
</dbReference>
<dbReference type="EMBL" id="VJMJ01000079">
    <property type="protein sequence ID" value="KAF0737993.1"/>
    <property type="molecule type" value="Genomic_DNA"/>
</dbReference>
<feature type="domain" description="Glycoside hydrolase family 5" evidence="9">
    <location>
        <begin position="167"/>
        <end position="510"/>
    </location>
</feature>
<evidence type="ECO:0000256" key="4">
    <source>
        <dbReference type="ARBA" id="ARBA00023277"/>
    </source>
</evidence>
<accession>A0A6G0XCQ8</accession>
<evidence type="ECO:0000256" key="3">
    <source>
        <dbReference type="ARBA" id="ARBA00023001"/>
    </source>
</evidence>
<name>A0A6G0XCQ8_9STRA</name>
<keyword evidence="6" id="KW-0624">Polysaccharide degradation</keyword>
<evidence type="ECO:0000313" key="10">
    <source>
        <dbReference type="EMBL" id="KAF0737993.1"/>
    </source>
</evidence>
<evidence type="ECO:0000256" key="8">
    <source>
        <dbReference type="SAM" id="Phobius"/>
    </source>
</evidence>
<sequence length="564" mass="61599">MKRQIEVDAADSIFTPQDGAYEVPDTVDCVPMDSPRQSTVRESVMVEFHAAELLYDEDKRSYSGRIRTWPGLTLLAAVIALSVVLMTHFAMEARKTKQALSLAAQQRQYVIRTIGGGNTTNGTGIDIGPILVDTDGVVGNPKVYPTPKCGLPNYVSKNNKIYSVSASGAEVPLAIKGLNWFGMETGDAIPFGLWANDKNGTTAYQVAAFLAANKFNSIRLPVSIYNIANNVKPNKNMINVAANRAFDVSSYMALLKSVISTLAYRKISVLISLHTLTPKSSGGAWFSDEISKETFLAAVDTLTTNLCNAKFWNIIGLDLKNEPYESTWGDNGPKDFQAGATTIGNRMLKGCPQWLAFVEGVVGTHQVTIGSDTYAYYDWWGGGLQKAGASPVELSIPNKVVYAPHYYTPAVYPQTYLYGKGAVSGGNGVMIGYKELSDDDLRRNIAATMNDMFGYLTKQQDAALVLGEFGGLYATDKHPLKTTKRCTDFTLEVITSSGYAGGYIWSLNPESAYQYNPADQLGNFVEGVLNTDWLTINSDYLQGLKPFDAMPDLKMFPCFLEDST</sequence>
<evidence type="ECO:0000256" key="7">
    <source>
        <dbReference type="RuleBase" id="RU361153"/>
    </source>
</evidence>
<keyword evidence="11" id="KW-1185">Reference proteome</keyword>
<dbReference type="Gene3D" id="3.20.20.80">
    <property type="entry name" value="Glycosidases"/>
    <property type="match status" value="1"/>
</dbReference>
<dbReference type="PANTHER" id="PTHR35923:SF2">
    <property type="entry name" value="ENDOGLUCANASE"/>
    <property type="match status" value="1"/>
</dbReference>
<protein>
    <recommendedName>
        <fullName evidence="9">Glycoside hydrolase family 5 domain-containing protein</fullName>
    </recommendedName>
</protein>
<dbReference type="Pfam" id="PF00150">
    <property type="entry name" value="Cellulase"/>
    <property type="match status" value="1"/>
</dbReference>
<dbReference type="Proteomes" id="UP000481153">
    <property type="component" value="Unassembled WGS sequence"/>
</dbReference>
<evidence type="ECO:0000313" key="11">
    <source>
        <dbReference type="Proteomes" id="UP000481153"/>
    </source>
</evidence>
<dbReference type="PROSITE" id="PS00659">
    <property type="entry name" value="GLYCOSYL_HYDROL_F5"/>
    <property type="match status" value="1"/>
</dbReference>
<evidence type="ECO:0000256" key="5">
    <source>
        <dbReference type="ARBA" id="ARBA00023295"/>
    </source>
</evidence>
<dbReference type="AlphaFoldDB" id="A0A6G0XCQ8"/>
<evidence type="ECO:0000256" key="6">
    <source>
        <dbReference type="ARBA" id="ARBA00023326"/>
    </source>
</evidence>
<comment type="similarity">
    <text evidence="1 7">Belongs to the glycosyl hydrolase 5 (cellulase A) family.</text>
</comment>
<organism evidence="10 11">
    <name type="scientific">Aphanomyces euteiches</name>
    <dbReference type="NCBI Taxonomy" id="100861"/>
    <lineage>
        <taxon>Eukaryota</taxon>
        <taxon>Sar</taxon>
        <taxon>Stramenopiles</taxon>
        <taxon>Oomycota</taxon>
        <taxon>Saprolegniomycetes</taxon>
        <taxon>Saprolegniales</taxon>
        <taxon>Verrucalvaceae</taxon>
        <taxon>Aphanomyces</taxon>
    </lineage>
</organism>
<evidence type="ECO:0000256" key="2">
    <source>
        <dbReference type="ARBA" id="ARBA00022801"/>
    </source>
</evidence>